<dbReference type="Proteomes" id="UP000287547">
    <property type="component" value="Unassembled WGS sequence"/>
</dbReference>
<sequence>MTLRVEIFSADPDASAAFYHRVLGFHVEKRTETSKIYVSIRRGDVVIGIGQHFQDVPSSVRAVPAGAELVLEVDDVHAEFASVEASGWPVESGLSRQEWGLEDFRLFDPDGYYLRITSRQPG</sequence>
<keyword evidence="2" id="KW-0223">Dioxygenase</keyword>
<evidence type="ECO:0000313" key="2">
    <source>
        <dbReference type="EMBL" id="RSM77673.1"/>
    </source>
</evidence>
<accession>A0A428Z0F2</accession>
<dbReference type="SUPFAM" id="SSF54593">
    <property type="entry name" value="Glyoxalase/Bleomycin resistance protein/Dihydroxybiphenyl dioxygenase"/>
    <property type="match status" value="1"/>
</dbReference>
<dbReference type="Pfam" id="PF00903">
    <property type="entry name" value="Glyoxalase"/>
    <property type="match status" value="1"/>
</dbReference>
<dbReference type="InterPro" id="IPR037523">
    <property type="entry name" value="VOC_core"/>
</dbReference>
<dbReference type="RefSeq" id="WP_037250814.1">
    <property type="nucleotide sequence ID" value="NZ_QHKI01000040.1"/>
</dbReference>
<dbReference type="InterPro" id="IPR004360">
    <property type="entry name" value="Glyas_Fos-R_dOase_dom"/>
</dbReference>
<dbReference type="EMBL" id="QHKI01000040">
    <property type="protein sequence ID" value="RSM77673.1"/>
    <property type="molecule type" value="Genomic_DNA"/>
</dbReference>
<gene>
    <name evidence="2" type="ORF">DMH04_34755</name>
</gene>
<evidence type="ECO:0000259" key="1">
    <source>
        <dbReference type="PROSITE" id="PS51819"/>
    </source>
</evidence>
<dbReference type="AlphaFoldDB" id="A0A428Z0F2"/>
<name>A0A428Z0F2_KIBAR</name>
<dbReference type="InterPro" id="IPR029068">
    <property type="entry name" value="Glyas_Bleomycin-R_OHBP_Dase"/>
</dbReference>
<dbReference type="GO" id="GO:0051213">
    <property type="term" value="F:dioxygenase activity"/>
    <property type="evidence" value="ECO:0007669"/>
    <property type="project" value="UniProtKB-KW"/>
</dbReference>
<dbReference type="PROSITE" id="PS51819">
    <property type="entry name" value="VOC"/>
    <property type="match status" value="1"/>
</dbReference>
<protein>
    <submittedName>
        <fullName evidence="2">Glyoxalase/bleomycin resistance/dioxygenase family protein</fullName>
    </submittedName>
</protein>
<evidence type="ECO:0000313" key="3">
    <source>
        <dbReference type="Proteomes" id="UP000287547"/>
    </source>
</evidence>
<feature type="domain" description="VOC" evidence="1">
    <location>
        <begin position="1"/>
        <end position="119"/>
    </location>
</feature>
<keyword evidence="2" id="KW-0560">Oxidoreductase</keyword>
<comment type="caution">
    <text evidence="2">The sequence shown here is derived from an EMBL/GenBank/DDBJ whole genome shotgun (WGS) entry which is preliminary data.</text>
</comment>
<proteinExistence type="predicted"/>
<organism evidence="2 3">
    <name type="scientific">Kibdelosporangium aridum</name>
    <dbReference type="NCBI Taxonomy" id="2030"/>
    <lineage>
        <taxon>Bacteria</taxon>
        <taxon>Bacillati</taxon>
        <taxon>Actinomycetota</taxon>
        <taxon>Actinomycetes</taxon>
        <taxon>Pseudonocardiales</taxon>
        <taxon>Pseudonocardiaceae</taxon>
        <taxon>Kibdelosporangium</taxon>
    </lineage>
</organism>
<reference evidence="2 3" key="1">
    <citation type="submission" date="2018-05" db="EMBL/GenBank/DDBJ databases">
        <title>Evolution of GPA BGCs.</title>
        <authorList>
            <person name="Waglechner N."/>
            <person name="Wright G.D."/>
        </authorList>
    </citation>
    <scope>NUCLEOTIDE SEQUENCE [LARGE SCALE GENOMIC DNA]</scope>
    <source>
        <strain evidence="2 3">A82846</strain>
    </source>
</reference>
<dbReference type="Gene3D" id="3.10.180.10">
    <property type="entry name" value="2,3-Dihydroxybiphenyl 1,2-Dioxygenase, domain 1"/>
    <property type="match status" value="1"/>
</dbReference>